<comment type="caution">
    <text evidence="1">The sequence shown here is derived from an EMBL/GenBank/DDBJ whole genome shotgun (WGS) entry which is preliminary data.</text>
</comment>
<dbReference type="EMBL" id="SNRX01000017">
    <property type="protein sequence ID" value="KAA6301514.1"/>
    <property type="molecule type" value="Genomic_DNA"/>
</dbReference>
<gene>
    <name evidence="1" type="ORF">EZS26_002258</name>
</gene>
<evidence type="ECO:0000313" key="2">
    <source>
        <dbReference type="Proteomes" id="UP000324575"/>
    </source>
</evidence>
<name>A0A5M8NZD4_9BACT</name>
<dbReference type="Proteomes" id="UP000324575">
    <property type="component" value="Unassembled WGS sequence"/>
</dbReference>
<dbReference type="AlphaFoldDB" id="A0A5M8NZD4"/>
<proteinExistence type="predicted"/>
<sequence length="49" mass="5666">METLVSEKSTKAEITKQLQTKYDFDIQVKAIENSSKVRMFTAKAEKEEI</sequence>
<evidence type="ECO:0000313" key="1">
    <source>
        <dbReference type="EMBL" id="KAA6301514.1"/>
    </source>
</evidence>
<reference evidence="1 2" key="1">
    <citation type="submission" date="2019-03" db="EMBL/GenBank/DDBJ databases">
        <title>Single cell metagenomics reveals metabolic interactions within the superorganism composed of flagellate Streblomastix strix and complex community of Bacteroidetes bacteria on its surface.</title>
        <authorList>
            <person name="Treitli S.C."/>
            <person name="Kolisko M."/>
            <person name="Husnik F."/>
            <person name="Keeling P."/>
            <person name="Hampl V."/>
        </authorList>
    </citation>
    <scope>NUCLEOTIDE SEQUENCE [LARGE SCALE GENOMIC DNA]</scope>
    <source>
        <strain evidence="1">St1</strain>
    </source>
</reference>
<protein>
    <submittedName>
        <fullName evidence="1">Uncharacterized protein</fullName>
    </submittedName>
</protein>
<organism evidence="1 2">
    <name type="scientific">Candidatus Ordinivivax streblomastigis</name>
    <dbReference type="NCBI Taxonomy" id="2540710"/>
    <lineage>
        <taxon>Bacteria</taxon>
        <taxon>Pseudomonadati</taxon>
        <taxon>Bacteroidota</taxon>
        <taxon>Bacteroidia</taxon>
        <taxon>Bacteroidales</taxon>
        <taxon>Candidatus Ordinivivax</taxon>
    </lineage>
</organism>
<accession>A0A5M8NZD4</accession>